<dbReference type="GeneTree" id="ENSGT01000000220276"/>
<reference evidence="2" key="1">
    <citation type="submission" date="2012-01" db="EMBL/GenBank/DDBJ databases">
        <authorList>
            <person name="Walter R."/>
            <person name="Schartl M."/>
            <person name="Warren W."/>
        </authorList>
    </citation>
    <scope>NUCLEOTIDE SEQUENCE [LARGE SCALE GENOMIC DNA]</scope>
    <source>
        <strain evidence="2">JP 163 A</strain>
    </source>
</reference>
<dbReference type="InParanoid" id="A0A3B5QII7"/>
<protein>
    <submittedName>
        <fullName evidence="1">Uncharacterized protein</fullName>
    </submittedName>
</protein>
<keyword evidence="2" id="KW-1185">Reference proteome</keyword>
<accession>A0A3B5QII7</accession>
<reference evidence="1" key="4">
    <citation type="submission" date="2025-09" db="UniProtKB">
        <authorList>
            <consortium name="Ensembl"/>
        </authorList>
    </citation>
    <scope>IDENTIFICATION</scope>
    <source>
        <strain evidence="1">JP 163 A</strain>
    </source>
</reference>
<name>A0A3B5QII7_XIPMA</name>
<dbReference type="InterPro" id="IPR011009">
    <property type="entry name" value="Kinase-like_dom_sf"/>
</dbReference>
<dbReference type="SUPFAM" id="SSF56112">
    <property type="entry name" value="Protein kinase-like (PK-like)"/>
    <property type="match status" value="1"/>
</dbReference>
<dbReference type="Proteomes" id="UP000002852">
    <property type="component" value="Unassembled WGS sequence"/>
</dbReference>
<evidence type="ECO:0000313" key="2">
    <source>
        <dbReference type="Proteomes" id="UP000002852"/>
    </source>
</evidence>
<reference evidence="1" key="3">
    <citation type="submission" date="2025-08" db="UniProtKB">
        <authorList>
            <consortium name="Ensembl"/>
        </authorList>
    </citation>
    <scope>IDENTIFICATION</scope>
    <source>
        <strain evidence="1">JP 163 A</strain>
    </source>
</reference>
<organism evidence="1 2">
    <name type="scientific">Xiphophorus maculatus</name>
    <name type="common">Southern platyfish</name>
    <name type="synonym">Platypoecilus maculatus</name>
    <dbReference type="NCBI Taxonomy" id="8083"/>
    <lineage>
        <taxon>Eukaryota</taxon>
        <taxon>Metazoa</taxon>
        <taxon>Chordata</taxon>
        <taxon>Craniata</taxon>
        <taxon>Vertebrata</taxon>
        <taxon>Euteleostomi</taxon>
        <taxon>Actinopterygii</taxon>
        <taxon>Neopterygii</taxon>
        <taxon>Teleostei</taxon>
        <taxon>Neoteleostei</taxon>
        <taxon>Acanthomorphata</taxon>
        <taxon>Ovalentaria</taxon>
        <taxon>Atherinomorphae</taxon>
        <taxon>Cyprinodontiformes</taxon>
        <taxon>Poeciliidae</taxon>
        <taxon>Poeciliinae</taxon>
        <taxon>Xiphophorus</taxon>
    </lineage>
</organism>
<sequence>ALKDHSDLKLSPTFLKFKMKPNHLSALLRDWFYSLYHNCLHPGGYNTDRSHTHWYQNYSTNQSCRIPVCLALNEETEILRVYLSWLIHFHALFLGVTPEGLWPVGTYWHLETRPDELEAMDDVELKAAASDINRVLNKCHFKTIVHGDAKLANFCFSKRLWCHQNSQLEDHTFEVPVSMCKSTKVKQTLNQMLSLYDVDVVHHSNFCFVSVFQQRGNA</sequence>
<dbReference type="AlphaFoldDB" id="A0A3B5QII7"/>
<dbReference type="Ensembl" id="ENSXMAT00000022442.1">
    <property type="protein sequence ID" value="ENSXMAP00000030733.1"/>
    <property type="gene ID" value="ENSXMAG00000028400.1"/>
</dbReference>
<evidence type="ECO:0000313" key="1">
    <source>
        <dbReference type="Ensembl" id="ENSXMAP00000030733.1"/>
    </source>
</evidence>
<reference evidence="2" key="2">
    <citation type="journal article" date="2013" name="Nat. Genet.">
        <title>The genome of the platyfish, Xiphophorus maculatus, provides insights into evolutionary adaptation and several complex traits.</title>
        <authorList>
            <person name="Schartl M."/>
            <person name="Walter R.B."/>
            <person name="Shen Y."/>
            <person name="Garcia T."/>
            <person name="Catchen J."/>
            <person name="Amores A."/>
            <person name="Braasch I."/>
            <person name="Chalopin D."/>
            <person name="Volff J.N."/>
            <person name="Lesch K.P."/>
            <person name="Bisazza A."/>
            <person name="Minx P."/>
            <person name="Hillier L."/>
            <person name="Wilson R.K."/>
            <person name="Fuerstenberg S."/>
            <person name="Boore J."/>
            <person name="Searle S."/>
            <person name="Postlethwait J.H."/>
            <person name="Warren W.C."/>
        </authorList>
    </citation>
    <scope>NUCLEOTIDE SEQUENCE [LARGE SCALE GENOMIC DNA]</scope>
    <source>
        <strain evidence="2">JP 163 A</strain>
    </source>
</reference>
<proteinExistence type="predicted"/>